<gene>
    <name evidence="2" type="ORF">CAFE_30710</name>
</gene>
<name>A0A6N8I320_9FIRM</name>
<evidence type="ECO:0000313" key="2">
    <source>
        <dbReference type="EMBL" id="MVB12338.1"/>
    </source>
</evidence>
<dbReference type="OrthoDB" id="9554512at2"/>
<reference evidence="2 3" key="1">
    <citation type="submission" date="2019-09" db="EMBL/GenBank/DDBJ databases">
        <title>Genome sequence of Clostridium sp. EA1.</title>
        <authorList>
            <person name="Poehlein A."/>
            <person name="Bengelsdorf F.R."/>
            <person name="Daniel R."/>
        </authorList>
    </citation>
    <scope>NUCLEOTIDE SEQUENCE [LARGE SCALE GENOMIC DNA]</scope>
    <source>
        <strain evidence="2 3">EA1</strain>
    </source>
</reference>
<comment type="caution">
    <text evidence="2">The sequence shown here is derived from an EMBL/GenBank/DDBJ whole genome shotgun (WGS) entry which is preliminary data.</text>
</comment>
<sequence>MKIKIITSCAGLKFSYSAGDVVDAYAATAKDLIRAGHAKAIGGKQETPKGAETDGKGNNSAGSGAGKSE</sequence>
<keyword evidence="3" id="KW-1185">Reference proteome</keyword>
<dbReference type="RefSeq" id="WP_156991121.1">
    <property type="nucleotide sequence ID" value="NZ_VWXL01000088.1"/>
</dbReference>
<proteinExistence type="predicted"/>
<evidence type="ECO:0000313" key="3">
    <source>
        <dbReference type="Proteomes" id="UP000469440"/>
    </source>
</evidence>
<feature type="compositionally biased region" description="Basic and acidic residues" evidence="1">
    <location>
        <begin position="46"/>
        <end position="55"/>
    </location>
</feature>
<organism evidence="2 3">
    <name type="scientific">Caproicibacter fermentans</name>
    <dbReference type="NCBI Taxonomy" id="2576756"/>
    <lineage>
        <taxon>Bacteria</taxon>
        <taxon>Bacillati</taxon>
        <taxon>Bacillota</taxon>
        <taxon>Clostridia</taxon>
        <taxon>Eubacteriales</taxon>
        <taxon>Acutalibacteraceae</taxon>
        <taxon>Caproicibacter</taxon>
    </lineage>
</organism>
<dbReference type="Proteomes" id="UP000469440">
    <property type="component" value="Unassembled WGS sequence"/>
</dbReference>
<feature type="region of interest" description="Disordered" evidence="1">
    <location>
        <begin position="39"/>
        <end position="69"/>
    </location>
</feature>
<protein>
    <submittedName>
        <fullName evidence="2">Uncharacterized protein</fullName>
    </submittedName>
</protein>
<feature type="compositionally biased region" description="Low complexity" evidence="1">
    <location>
        <begin position="56"/>
        <end position="69"/>
    </location>
</feature>
<dbReference type="EMBL" id="VWXL01000088">
    <property type="protein sequence ID" value="MVB12338.1"/>
    <property type="molecule type" value="Genomic_DNA"/>
</dbReference>
<evidence type="ECO:0000256" key="1">
    <source>
        <dbReference type="SAM" id="MobiDB-lite"/>
    </source>
</evidence>
<dbReference type="AlphaFoldDB" id="A0A6N8I320"/>
<accession>A0A6N8I320</accession>